<name>A0ABT3XUF5_9FLAO</name>
<proteinExistence type="predicted"/>
<evidence type="ECO:0000313" key="2">
    <source>
        <dbReference type="Proteomes" id="UP001073122"/>
    </source>
</evidence>
<dbReference type="RefSeq" id="WP_267266557.1">
    <property type="nucleotide sequence ID" value="NZ_JAOVZW010000018.1"/>
</dbReference>
<evidence type="ECO:0000313" key="1">
    <source>
        <dbReference type="EMBL" id="MCX8525296.1"/>
    </source>
</evidence>
<organism evidence="1 2">
    <name type="scientific">Chryseobacterium formosus</name>
    <dbReference type="NCBI Taxonomy" id="1537363"/>
    <lineage>
        <taxon>Bacteria</taxon>
        <taxon>Pseudomonadati</taxon>
        <taxon>Bacteroidota</taxon>
        <taxon>Flavobacteriia</taxon>
        <taxon>Flavobacteriales</taxon>
        <taxon>Weeksellaceae</taxon>
        <taxon>Chryseobacterium group</taxon>
        <taxon>Chryseobacterium</taxon>
    </lineage>
</organism>
<accession>A0ABT3XUF5</accession>
<reference evidence="1" key="1">
    <citation type="submission" date="2022-10" db="EMBL/GenBank/DDBJ databases">
        <title>Chryseobacterium sp. nov., a novel bacterial species.</title>
        <authorList>
            <person name="Cao Y."/>
        </authorList>
    </citation>
    <scope>NUCLEOTIDE SEQUENCE</scope>
    <source>
        <strain evidence="1">CCTCC AB2015118</strain>
    </source>
</reference>
<keyword evidence="2" id="KW-1185">Reference proteome</keyword>
<evidence type="ECO:0008006" key="3">
    <source>
        <dbReference type="Google" id="ProtNLM"/>
    </source>
</evidence>
<protein>
    <recommendedName>
        <fullName evidence="3">DUF4384 domain-containing protein</fullName>
    </recommendedName>
</protein>
<comment type="caution">
    <text evidence="1">The sequence shown here is derived from an EMBL/GenBank/DDBJ whole genome shotgun (WGS) entry which is preliminary data.</text>
</comment>
<gene>
    <name evidence="1" type="ORF">OF897_15365</name>
</gene>
<dbReference type="Proteomes" id="UP001073122">
    <property type="component" value="Unassembled WGS sequence"/>
</dbReference>
<sequence>MKKIFFALIVLIGSYAFSQNNIILSRNDLLAGASFDNRISGASGKILSYDDISGSPYPEKSFKDAKIAENYQNTAVRYNAYKDEIEFKDGSEIRILPKDSNFQRVEITSPKQTLVYLTLEDEPTGYYYEIANGKTASAYKKIKTSFKDIQPASTPYGTDQPASFSTTAPTYFIVLDGKVIKKPKNQKQVIDLLPEKKGVLNSFFKENKTKLDKEEDLKKLVTFLNQN</sequence>
<dbReference type="EMBL" id="JAOVZW010000018">
    <property type="protein sequence ID" value="MCX8525296.1"/>
    <property type="molecule type" value="Genomic_DNA"/>
</dbReference>